<keyword evidence="3" id="KW-1003">Cell membrane</keyword>
<dbReference type="Proteomes" id="UP000254626">
    <property type="component" value="Unassembled WGS sequence"/>
</dbReference>
<feature type="transmembrane region" description="Helical" evidence="7">
    <location>
        <begin position="66"/>
        <end position="94"/>
    </location>
</feature>
<comment type="subcellular location">
    <subcellularLocation>
        <location evidence="1">Cell membrane</location>
        <topology evidence="1">Multi-pass membrane protein</topology>
    </subcellularLocation>
</comment>
<evidence type="ECO:0000256" key="6">
    <source>
        <dbReference type="ARBA" id="ARBA00023136"/>
    </source>
</evidence>
<keyword evidence="6 7" id="KW-0472">Membrane</keyword>
<evidence type="ECO:0000313" key="8">
    <source>
        <dbReference type="EMBL" id="AMF94808.1"/>
    </source>
</evidence>
<reference evidence="9 11" key="3">
    <citation type="submission" date="2018-06" db="EMBL/GenBank/DDBJ databases">
        <authorList>
            <consortium name="Pathogen Informatics"/>
            <person name="Doyle S."/>
        </authorList>
    </citation>
    <scope>NUCLEOTIDE SEQUENCE [LARGE SCALE GENOMIC DNA]</scope>
    <source>
        <strain evidence="9 11">NCTC11327</strain>
    </source>
</reference>
<evidence type="ECO:0000256" key="2">
    <source>
        <dbReference type="ARBA" id="ARBA00022448"/>
    </source>
</evidence>
<dbReference type="GO" id="GO:0005886">
    <property type="term" value="C:plasma membrane"/>
    <property type="evidence" value="ECO:0007669"/>
    <property type="project" value="UniProtKB-SubCell"/>
</dbReference>
<evidence type="ECO:0000313" key="9">
    <source>
        <dbReference type="EMBL" id="SUP25721.1"/>
    </source>
</evidence>
<evidence type="ECO:0000313" key="10">
    <source>
        <dbReference type="Proteomes" id="UP000057088"/>
    </source>
</evidence>
<organism evidence="9 11">
    <name type="scientific">Vibrio fluvialis</name>
    <dbReference type="NCBI Taxonomy" id="676"/>
    <lineage>
        <taxon>Bacteria</taxon>
        <taxon>Pseudomonadati</taxon>
        <taxon>Pseudomonadota</taxon>
        <taxon>Gammaproteobacteria</taxon>
        <taxon>Vibrionales</taxon>
        <taxon>Vibrionaceae</taxon>
        <taxon>Vibrio</taxon>
    </lineage>
</organism>
<evidence type="ECO:0000256" key="7">
    <source>
        <dbReference type="SAM" id="Phobius"/>
    </source>
</evidence>
<dbReference type="GO" id="GO:0000041">
    <property type="term" value="P:transition metal ion transport"/>
    <property type="evidence" value="ECO:0007669"/>
    <property type="project" value="InterPro"/>
</dbReference>
<dbReference type="EMBL" id="CP014035">
    <property type="protein sequence ID" value="AMF94808.1"/>
    <property type="molecule type" value="Genomic_DNA"/>
</dbReference>
<dbReference type="RefSeq" id="WP_020327776.1">
    <property type="nucleotide sequence ID" value="NZ_CABLBX010000003.1"/>
</dbReference>
<feature type="transmembrane region" description="Helical" evidence="7">
    <location>
        <begin position="175"/>
        <end position="200"/>
    </location>
</feature>
<keyword evidence="4 7" id="KW-0812">Transmembrane</keyword>
<sequence>MQLEELASLIIVLIFLALALRDVRSTFWPKFTHEKSFQHLTYFVIFALFLLWSAQASVKEGLQIHFLALTTLTMMYGWRCAFVLTLPVTVALVVVGKLGLYDVPEYLLLSVLLPILISYAIFALSYHYLPRNIFVFIFVAGFFNGGMTGSLHLLLNTLYQLTFGSHDWHTIYDNYLIFVPLLAFPEGLLNGMALAILSVFKPEWLRVFSDRDYIYNHYHK</sequence>
<proteinExistence type="predicted"/>
<dbReference type="KEGG" id="vfl:AL536_15275"/>
<keyword evidence="2" id="KW-0813">Transport</keyword>
<evidence type="ECO:0000256" key="4">
    <source>
        <dbReference type="ARBA" id="ARBA00022692"/>
    </source>
</evidence>
<accession>A0AAX2LP27</accession>
<protein>
    <submittedName>
        <fullName evidence="9">Membrane protein</fullName>
    </submittedName>
</protein>
<dbReference type="Pfam" id="PF01891">
    <property type="entry name" value="CbiM"/>
    <property type="match status" value="1"/>
</dbReference>
<dbReference type="EMBL" id="UHIP01000001">
    <property type="protein sequence ID" value="SUP25721.1"/>
    <property type="molecule type" value="Genomic_DNA"/>
</dbReference>
<dbReference type="Proteomes" id="UP000057088">
    <property type="component" value="Chromosome 2"/>
</dbReference>
<dbReference type="InterPro" id="IPR002751">
    <property type="entry name" value="CbiM/NikMN"/>
</dbReference>
<evidence type="ECO:0000256" key="1">
    <source>
        <dbReference type="ARBA" id="ARBA00004651"/>
    </source>
</evidence>
<evidence type="ECO:0000313" key="11">
    <source>
        <dbReference type="Proteomes" id="UP000254626"/>
    </source>
</evidence>
<feature type="transmembrane region" description="Helical" evidence="7">
    <location>
        <begin position="106"/>
        <end position="126"/>
    </location>
</feature>
<dbReference type="AlphaFoldDB" id="A0AAX2LP27"/>
<reference evidence="10" key="1">
    <citation type="submission" date="2015-12" db="EMBL/GenBank/DDBJ databases">
        <title>FDA dAtabase for Regulatory Grade micrObial Sequences (FDA-ARGOS): Supporting development and validation of Infectious Disease Dx tests.</title>
        <authorList>
            <person name="Hoffmann M."/>
            <person name="Allard M."/>
            <person name="Evans P."/>
            <person name="Brown E."/>
            <person name="Tallon L.J."/>
            <person name="Sadzewicz L."/>
            <person name="Sengamalay N."/>
            <person name="Ott S."/>
            <person name="Godinez A."/>
            <person name="Nagaraj S."/>
            <person name="Vyas G."/>
            <person name="Aluvathingal J."/>
            <person name="Nadendla S."/>
            <person name="Geyer C."/>
            <person name="Sichtig H."/>
        </authorList>
    </citation>
    <scope>NUCLEOTIDE SEQUENCE [LARGE SCALE GENOMIC DNA]</scope>
    <source>
        <strain evidence="10">ATCC 33809</strain>
    </source>
</reference>
<name>A0AAX2LP27_VIBFL</name>
<dbReference type="GeneID" id="29387170"/>
<gene>
    <name evidence="8" type="ORF">AL536_15275</name>
    <name evidence="9" type="ORF">NCTC11327_01804</name>
</gene>
<dbReference type="Gene3D" id="1.10.1760.20">
    <property type="match status" value="1"/>
</dbReference>
<evidence type="ECO:0000256" key="5">
    <source>
        <dbReference type="ARBA" id="ARBA00022989"/>
    </source>
</evidence>
<feature type="transmembrane region" description="Helical" evidence="7">
    <location>
        <begin position="37"/>
        <end position="54"/>
    </location>
</feature>
<evidence type="ECO:0000256" key="3">
    <source>
        <dbReference type="ARBA" id="ARBA00022475"/>
    </source>
</evidence>
<feature type="transmembrane region" description="Helical" evidence="7">
    <location>
        <begin position="133"/>
        <end position="155"/>
    </location>
</feature>
<reference evidence="8" key="2">
    <citation type="submission" date="2018-01" db="EMBL/GenBank/DDBJ databases">
        <title>FDA dAtabase for Regulatory Grade micrObial Sequences (FDA-ARGOS): Supporting development and validation of Infectious Disease Dx tests.</title>
        <authorList>
            <person name="Hoffmann M."/>
            <person name="Allard M."/>
            <person name="Evans P."/>
            <person name="Brown E."/>
            <person name="Tallon L."/>
            <person name="Sadzewicz L."/>
            <person name="Sengamalay N."/>
            <person name="Ott S."/>
            <person name="Godinez A."/>
            <person name="Nagaraj S."/>
            <person name="Vyas G."/>
            <person name="Aluvathingal J."/>
            <person name="Nadendla S."/>
            <person name="Geyer C."/>
            <person name="Sichtig H."/>
        </authorList>
    </citation>
    <scope>NUCLEOTIDE SEQUENCE</scope>
    <source>
        <strain evidence="8">ATCC 33809</strain>
    </source>
</reference>
<keyword evidence="5 7" id="KW-1133">Transmembrane helix</keyword>
<keyword evidence="10" id="KW-1185">Reference proteome</keyword>